<dbReference type="InterPro" id="IPR012657">
    <property type="entry name" value="23S_rRNA-intervening_sequence"/>
</dbReference>
<dbReference type="PIRSF" id="PIRSF035652">
    <property type="entry name" value="CHP02436"/>
    <property type="match status" value="1"/>
</dbReference>
<dbReference type="AlphaFoldDB" id="A0A3P1CNF3"/>
<dbReference type="InterPro" id="IPR036583">
    <property type="entry name" value="23S_rRNA_IVS_sf"/>
</dbReference>
<sequence>MKKENVVREKSFQFAIRTIRLSQYITTSRQEYVLTKQLLRSGTSVGANIREANNAVSKADFINKMGIAQKECDEVMYWLELLKATDYLNDAEFASIYNDANSLLKLIRTIILNTKRNLTS</sequence>
<dbReference type="Gene3D" id="1.20.1440.60">
    <property type="entry name" value="23S rRNA-intervening sequence"/>
    <property type="match status" value="1"/>
</dbReference>
<keyword evidence="2" id="KW-1185">Reference proteome</keyword>
<dbReference type="OrthoDB" id="285993at2"/>
<evidence type="ECO:0000313" key="2">
    <source>
        <dbReference type="Proteomes" id="UP000274271"/>
    </source>
</evidence>
<dbReference type="EMBL" id="RQJP01000002">
    <property type="protein sequence ID" value="RRB14789.1"/>
    <property type="molecule type" value="Genomic_DNA"/>
</dbReference>
<comment type="caution">
    <text evidence="1">The sequence shown here is derived from an EMBL/GenBank/DDBJ whole genome shotgun (WGS) entry which is preliminary data.</text>
</comment>
<accession>A0A3P1CNF3</accession>
<evidence type="ECO:0000313" key="1">
    <source>
        <dbReference type="EMBL" id="RRB14789.1"/>
    </source>
</evidence>
<dbReference type="SUPFAM" id="SSF158446">
    <property type="entry name" value="IVS-encoded protein-like"/>
    <property type="match status" value="1"/>
</dbReference>
<organism evidence="1 2">
    <name type="scientific">Larkinella knui</name>
    <dbReference type="NCBI Taxonomy" id="2025310"/>
    <lineage>
        <taxon>Bacteria</taxon>
        <taxon>Pseudomonadati</taxon>
        <taxon>Bacteroidota</taxon>
        <taxon>Cytophagia</taxon>
        <taxon>Cytophagales</taxon>
        <taxon>Spirosomataceae</taxon>
        <taxon>Larkinella</taxon>
    </lineage>
</organism>
<gene>
    <name evidence="1" type="ORF">EHT87_09470</name>
</gene>
<name>A0A3P1CNF3_9BACT</name>
<dbReference type="Proteomes" id="UP000274271">
    <property type="component" value="Unassembled WGS sequence"/>
</dbReference>
<reference evidence="1 2" key="1">
    <citation type="submission" date="2018-11" db="EMBL/GenBank/DDBJ databases">
        <authorList>
            <person name="Zhou Z."/>
            <person name="Wang G."/>
        </authorList>
    </citation>
    <scope>NUCLEOTIDE SEQUENCE [LARGE SCALE GENOMIC DNA]</scope>
    <source>
        <strain evidence="1 2">KCTC42998</strain>
    </source>
</reference>
<dbReference type="Pfam" id="PF05635">
    <property type="entry name" value="23S_rRNA_IVP"/>
    <property type="match status" value="1"/>
</dbReference>
<dbReference type="PANTHER" id="PTHR38471:SF2">
    <property type="entry name" value="FOUR HELIX BUNDLE PROTEIN"/>
    <property type="match status" value="1"/>
</dbReference>
<dbReference type="NCBIfam" id="TIGR02436">
    <property type="entry name" value="four helix bundle protein"/>
    <property type="match status" value="1"/>
</dbReference>
<dbReference type="PANTHER" id="PTHR38471">
    <property type="entry name" value="FOUR HELIX BUNDLE PROTEIN"/>
    <property type="match status" value="1"/>
</dbReference>
<proteinExistence type="predicted"/>
<dbReference type="RefSeq" id="WP_124906311.1">
    <property type="nucleotide sequence ID" value="NZ_RQJP01000002.1"/>
</dbReference>
<protein>
    <submittedName>
        <fullName evidence="1">Four helix bundle protein</fullName>
    </submittedName>
</protein>